<evidence type="ECO:0000256" key="6">
    <source>
        <dbReference type="ARBA" id="ARBA00022833"/>
    </source>
</evidence>
<name>A0A4R6WWR3_9PROT</name>
<keyword evidence="7" id="KW-0170">Cobalt</keyword>
<keyword evidence="10" id="KW-1185">Reference proteome</keyword>
<dbReference type="PANTHER" id="PTHR43808:SF25">
    <property type="entry name" value="PEPTIDASE M20 DIMERISATION DOMAIN-CONTAINING PROTEIN"/>
    <property type="match status" value="1"/>
</dbReference>
<dbReference type="PANTHER" id="PTHR43808">
    <property type="entry name" value="ACETYLORNITHINE DEACETYLASE"/>
    <property type="match status" value="1"/>
</dbReference>
<comment type="caution">
    <text evidence="9">The sequence shown here is derived from an EMBL/GenBank/DDBJ whole genome shotgun (WGS) entry which is preliminary data.</text>
</comment>
<dbReference type="Pfam" id="PF01546">
    <property type="entry name" value="Peptidase_M20"/>
    <property type="match status" value="1"/>
</dbReference>
<dbReference type="AlphaFoldDB" id="A0A4R6WWR3"/>
<evidence type="ECO:0000313" key="10">
    <source>
        <dbReference type="Proteomes" id="UP000295783"/>
    </source>
</evidence>
<keyword evidence="4" id="KW-0479">Metal-binding</keyword>
<sequence>MLDQALARDIIAAVDAGFDEQVRETAALTAIPSLRGQEASAQDFMAAQYRRRGLSVDHWKIEVADIQHLPGFSPVAISYDNAYNVVGTHRPREKKGRSLILNGHIDVVPTGPADLWTRPPFDVYEKEGWLYGRGGGDMKAGLYANLAAFDALARLGLQPAAEVYQQSVVEEECTGNGALACLQRGYRGEAAIIPEPMGDCVLSGQLGVMWFQVKVRGKPVHVAYAGTGSNAIEAAWPVIQALHELEESWNAARHEMWQEHRHPINFVVSKIAGGDWTSSVPAWCTFDMRISFFPGMELERVRREVEETVRKASAKHSFLANNPPEVVYHGFQAEPYVVKDADAALACLEGAHRLAFNAELSRVATTATTDARFFGLYADTPALVYGPLAEDIHGFDERVNLDSLRKITQGIALFMADWCGVEKRH</sequence>
<accession>A0A4R6WWR3</accession>
<dbReference type="InterPro" id="IPR033687">
    <property type="entry name" value="YodQ-like"/>
</dbReference>
<evidence type="ECO:0000256" key="3">
    <source>
        <dbReference type="ARBA" id="ARBA00006247"/>
    </source>
</evidence>
<dbReference type="NCBIfam" id="TIGR01910">
    <property type="entry name" value="DapE-ArgE"/>
    <property type="match status" value="1"/>
</dbReference>
<dbReference type="Gene3D" id="3.40.630.10">
    <property type="entry name" value="Zn peptidases"/>
    <property type="match status" value="1"/>
</dbReference>
<comment type="cofactor">
    <cofactor evidence="2">
        <name>Zn(2+)</name>
        <dbReference type="ChEBI" id="CHEBI:29105"/>
    </cofactor>
</comment>
<proteinExistence type="inferred from homology"/>
<evidence type="ECO:0000256" key="4">
    <source>
        <dbReference type="ARBA" id="ARBA00022723"/>
    </source>
</evidence>
<evidence type="ECO:0000313" key="9">
    <source>
        <dbReference type="EMBL" id="TDQ83823.1"/>
    </source>
</evidence>
<dbReference type="InterPro" id="IPR036264">
    <property type="entry name" value="Bact_exopeptidase_dim_dom"/>
</dbReference>
<dbReference type="EMBL" id="SNYW01000006">
    <property type="protein sequence ID" value="TDQ83823.1"/>
    <property type="molecule type" value="Genomic_DNA"/>
</dbReference>
<protein>
    <submittedName>
        <fullName evidence="9">Acetylornithine deacetylase</fullName>
    </submittedName>
</protein>
<dbReference type="InterPro" id="IPR050072">
    <property type="entry name" value="Peptidase_M20A"/>
</dbReference>
<reference evidence="9 10" key="1">
    <citation type="submission" date="2019-03" db="EMBL/GenBank/DDBJ databases">
        <title>Genomic Encyclopedia of Type Strains, Phase III (KMG-III): the genomes of soil and plant-associated and newly described type strains.</title>
        <authorList>
            <person name="Whitman W."/>
        </authorList>
    </citation>
    <scope>NUCLEOTIDE SEQUENCE [LARGE SCALE GENOMIC DNA]</scope>
    <source>
        <strain evidence="9 10">CGMCC 1.7660</strain>
    </source>
</reference>
<dbReference type="RefSeq" id="WP_133611846.1">
    <property type="nucleotide sequence ID" value="NZ_SNYW01000006.1"/>
</dbReference>
<dbReference type="Gene3D" id="3.30.70.360">
    <property type="match status" value="1"/>
</dbReference>
<organism evidence="9 10">
    <name type="scientific">Dongia mobilis</name>
    <dbReference type="NCBI Taxonomy" id="578943"/>
    <lineage>
        <taxon>Bacteria</taxon>
        <taxon>Pseudomonadati</taxon>
        <taxon>Pseudomonadota</taxon>
        <taxon>Alphaproteobacteria</taxon>
        <taxon>Rhodospirillales</taxon>
        <taxon>Dongiaceae</taxon>
        <taxon>Dongia</taxon>
    </lineage>
</organism>
<dbReference type="NCBIfam" id="NF005306">
    <property type="entry name" value="PRK06837.1"/>
    <property type="match status" value="1"/>
</dbReference>
<comment type="cofactor">
    <cofactor evidence="1">
        <name>Co(2+)</name>
        <dbReference type="ChEBI" id="CHEBI:48828"/>
    </cofactor>
</comment>
<dbReference type="Pfam" id="PF07687">
    <property type="entry name" value="M20_dimer"/>
    <property type="match status" value="1"/>
</dbReference>
<gene>
    <name evidence="9" type="ORF">A8950_0366</name>
</gene>
<dbReference type="CDD" id="cd03895">
    <property type="entry name" value="M20_ArgE_DapE-like"/>
    <property type="match status" value="1"/>
</dbReference>
<dbReference type="GO" id="GO:0046872">
    <property type="term" value="F:metal ion binding"/>
    <property type="evidence" value="ECO:0007669"/>
    <property type="project" value="UniProtKB-KW"/>
</dbReference>
<keyword evidence="5" id="KW-0378">Hydrolase</keyword>
<dbReference type="InterPro" id="IPR010182">
    <property type="entry name" value="ArgE/DapE"/>
</dbReference>
<dbReference type="InterPro" id="IPR011650">
    <property type="entry name" value="Peptidase_M20_dimer"/>
</dbReference>
<evidence type="ECO:0000256" key="5">
    <source>
        <dbReference type="ARBA" id="ARBA00022801"/>
    </source>
</evidence>
<feature type="domain" description="Peptidase M20 dimerisation" evidence="8">
    <location>
        <begin position="204"/>
        <end position="315"/>
    </location>
</feature>
<comment type="similarity">
    <text evidence="3">Belongs to the peptidase M20A family.</text>
</comment>
<dbReference type="InterPro" id="IPR002933">
    <property type="entry name" value="Peptidase_M20"/>
</dbReference>
<dbReference type="Proteomes" id="UP000295783">
    <property type="component" value="Unassembled WGS sequence"/>
</dbReference>
<dbReference type="SUPFAM" id="SSF55031">
    <property type="entry name" value="Bacterial exopeptidase dimerisation domain"/>
    <property type="match status" value="1"/>
</dbReference>
<evidence type="ECO:0000259" key="8">
    <source>
        <dbReference type="Pfam" id="PF07687"/>
    </source>
</evidence>
<evidence type="ECO:0000256" key="7">
    <source>
        <dbReference type="ARBA" id="ARBA00023285"/>
    </source>
</evidence>
<evidence type="ECO:0000256" key="2">
    <source>
        <dbReference type="ARBA" id="ARBA00001947"/>
    </source>
</evidence>
<dbReference type="SUPFAM" id="SSF53187">
    <property type="entry name" value="Zn-dependent exopeptidases"/>
    <property type="match status" value="1"/>
</dbReference>
<dbReference type="GO" id="GO:0016787">
    <property type="term" value="F:hydrolase activity"/>
    <property type="evidence" value="ECO:0007669"/>
    <property type="project" value="UniProtKB-KW"/>
</dbReference>
<dbReference type="OrthoDB" id="9809784at2"/>
<evidence type="ECO:0000256" key="1">
    <source>
        <dbReference type="ARBA" id="ARBA00001941"/>
    </source>
</evidence>
<keyword evidence="6" id="KW-0862">Zinc</keyword>